<dbReference type="AlphaFoldDB" id="A0A1Y1Z1Y6"/>
<name>A0A1Y1Z1Y6_9FUNG</name>
<dbReference type="EMBL" id="MCFE01000036">
    <property type="protein sequence ID" value="ORY04310.1"/>
    <property type="molecule type" value="Genomic_DNA"/>
</dbReference>
<proteinExistence type="predicted"/>
<gene>
    <name evidence="2" type="ORF">K493DRAFT_311395</name>
</gene>
<dbReference type="Proteomes" id="UP000193498">
    <property type="component" value="Unassembled WGS sequence"/>
</dbReference>
<reference evidence="2 3" key="1">
    <citation type="submission" date="2016-07" db="EMBL/GenBank/DDBJ databases">
        <title>Pervasive Adenine N6-methylation of Active Genes in Fungi.</title>
        <authorList>
            <consortium name="DOE Joint Genome Institute"/>
            <person name="Mondo S.J."/>
            <person name="Dannebaum R.O."/>
            <person name="Kuo R.C."/>
            <person name="Labutti K."/>
            <person name="Haridas S."/>
            <person name="Kuo A."/>
            <person name="Salamov A."/>
            <person name="Ahrendt S.R."/>
            <person name="Lipzen A."/>
            <person name="Sullivan W."/>
            <person name="Andreopoulos W.B."/>
            <person name="Clum A."/>
            <person name="Lindquist E."/>
            <person name="Daum C."/>
            <person name="Ramamoorthy G.K."/>
            <person name="Gryganskyi A."/>
            <person name="Culley D."/>
            <person name="Magnuson J.K."/>
            <person name="James T.Y."/>
            <person name="O'Malley M.A."/>
            <person name="Stajich J.E."/>
            <person name="Spatafora J.W."/>
            <person name="Visel A."/>
            <person name="Grigoriev I.V."/>
        </authorList>
    </citation>
    <scope>NUCLEOTIDE SEQUENCE [LARGE SCALE GENOMIC DNA]</scope>
    <source>
        <strain evidence="2 3">CBS 931.73</strain>
    </source>
</reference>
<organism evidence="2 3">
    <name type="scientific">Basidiobolus meristosporus CBS 931.73</name>
    <dbReference type="NCBI Taxonomy" id="1314790"/>
    <lineage>
        <taxon>Eukaryota</taxon>
        <taxon>Fungi</taxon>
        <taxon>Fungi incertae sedis</taxon>
        <taxon>Zoopagomycota</taxon>
        <taxon>Entomophthoromycotina</taxon>
        <taxon>Basidiobolomycetes</taxon>
        <taxon>Basidiobolales</taxon>
        <taxon>Basidiobolaceae</taxon>
        <taxon>Basidiobolus</taxon>
    </lineage>
</organism>
<comment type="caution">
    <text evidence="2">The sequence shown here is derived from an EMBL/GenBank/DDBJ whole genome shotgun (WGS) entry which is preliminary data.</text>
</comment>
<feature type="compositionally biased region" description="Basic and acidic residues" evidence="1">
    <location>
        <begin position="33"/>
        <end position="46"/>
    </location>
</feature>
<evidence type="ECO:0000313" key="2">
    <source>
        <dbReference type="EMBL" id="ORY04310.1"/>
    </source>
</evidence>
<dbReference type="InParanoid" id="A0A1Y1Z1Y6"/>
<keyword evidence="3" id="KW-1185">Reference proteome</keyword>
<evidence type="ECO:0000313" key="3">
    <source>
        <dbReference type="Proteomes" id="UP000193498"/>
    </source>
</evidence>
<feature type="region of interest" description="Disordered" evidence="1">
    <location>
        <begin position="27"/>
        <end position="46"/>
    </location>
</feature>
<sequence length="88" mass="10082">MPSRKPRVSPGIPSIWIDDEDVRPSMESNTKARFSESKPIRHPDHMNTARRKLRMAISFEDVLQNGFLVDGKYQPTVQFSLTPSVARQ</sequence>
<evidence type="ECO:0000256" key="1">
    <source>
        <dbReference type="SAM" id="MobiDB-lite"/>
    </source>
</evidence>
<protein>
    <submittedName>
        <fullName evidence="2">Uncharacterized protein</fullName>
    </submittedName>
</protein>
<accession>A0A1Y1Z1Y6</accession>